<feature type="transmembrane region" description="Helical" evidence="2">
    <location>
        <begin position="73"/>
        <end position="96"/>
    </location>
</feature>
<sequence>MNRLLAPSPAHTPALRPGHRHPHRRWARLFATAWVLLAVLALTAGSASAAPPPGPSVLALASSLEQVLDNLRNWLIGILAGLATVCLTVAGARYLIGGGDPAEMEKAKTALRAACVGYALAMLAPVVVAVLKSIVGA</sequence>
<organism evidence="3 4">
    <name type="scientific">Nocardia bovistercoris</name>
    <dbReference type="NCBI Taxonomy" id="2785916"/>
    <lineage>
        <taxon>Bacteria</taxon>
        <taxon>Bacillati</taxon>
        <taxon>Actinomycetota</taxon>
        <taxon>Actinomycetes</taxon>
        <taxon>Mycobacteriales</taxon>
        <taxon>Nocardiaceae</taxon>
        <taxon>Nocardia</taxon>
    </lineage>
</organism>
<dbReference type="EMBL" id="JADMLG010000005">
    <property type="protein sequence ID" value="MBH0777680.1"/>
    <property type="molecule type" value="Genomic_DNA"/>
</dbReference>
<dbReference type="Proteomes" id="UP000655751">
    <property type="component" value="Unassembled WGS sequence"/>
</dbReference>
<comment type="caution">
    <text evidence="3">The sequence shown here is derived from an EMBL/GenBank/DDBJ whole genome shotgun (WGS) entry which is preliminary data.</text>
</comment>
<dbReference type="InterPro" id="IPR043993">
    <property type="entry name" value="T4SS_pilin"/>
</dbReference>
<keyword evidence="2" id="KW-1133">Transmembrane helix</keyword>
<keyword evidence="2" id="KW-0472">Membrane</keyword>
<feature type="region of interest" description="Disordered" evidence="1">
    <location>
        <begin position="1"/>
        <end position="20"/>
    </location>
</feature>
<evidence type="ECO:0000256" key="2">
    <source>
        <dbReference type="SAM" id="Phobius"/>
    </source>
</evidence>
<gene>
    <name evidence="3" type="ORF">IT779_15500</name>
</gene>
<keyword evidence="4" id="KW-1185">Reference proteome</keyword>
<dbReference type="AlphaFoldDB" id="A0A931N0U9"/>
<evidence type="ECO:0000313" key="4">
    <source>
        <dbReference type="Proteomes" id="UP000655751"/>
    </source>
</evidence>
<feature type="transmembrane region" description="Helical" evidence="2">
    <location>
        <begin position="116"/>
        <end position="135"/>
    </location>
</feature>
<name>A0A931N0U9_9NOCA</name>
<dbReference type="RefSeq" id="WP_196149993.1">
    <property type="nucleotide sequence ID" value="NZ_JADMLG010000005.1"/>
</dbReference>
<proteinExistence type="predicted"/>
<evidence type="ECO:0000313" key="3">
    <source>
        <dbReference type="EMBL" id="MBH0777680.1"/>
    </source>
</evidence>
<accession>A0A931N0U9</accession>
<reference evidence="3" key="1">
    <citation type="submission" date="2020-11" db="EMBL/GenBank/DDBJ databases">
        <title>Nocardia NEAU-351.nov., a novel actinomycete isolated from the cow dung.</title>
        <authorList>
            <person name="Zhang X."/>
        </authorList>
    </citation>
    <scope>NUCLEOTIDE SEQUENCE</scope>
    <source>
        <strain evidence="3">NEAU-351</strain>
    </source>
</reference>
<protein>
    <submittedName>
        <fullName evidence="3">TrbC/VirB2 family protein</fullName>
    </submittedName>
</protein>
<evidence type="ECO:0000256" key="1">
    <source>
        <dbReference type="SAM" id="MobiDB-lite"/>
    </source>
</evidence>
<dbReference type="Pfam" id="PF18895">
    <property type="entry name" value="T4SS_pilin"/>
    <property type="match status" value="1"/>
</dbReference>
<keyword evidence="2" id="KW-0812">Transmembrane</keyword>